<evidence type="ECO:0000313" key="2">
    <source>
        <dbReference type="Proteomes" id="UP001497623"/>
    </source>
</evidence>
<protein>
    <submittedName>
        <fullName evidence="1">Uncharacterized protein</fullName>
    </submittedName>
</protein>
<dbReference type="InterPro" id="IPR011029">
    <property type="entry name" value="DEATH-like_dom_sf"/>
</dbReference>
<keyword evidence="2" id="KW-1185">Reference proteome</keyword>
<dbReference type="EMBL" id="CAXKWB010004092">
    <property type="protein sequence ID" value="CAL4072017.1"/>
    <property type="molecule type" value="Genomic_DNA"/>
</dbReference>
<organism evidence="1 2">
    <name type="scientific">Meganyctiphanes norvegica</name>
    <name type="common">Northern krill</name>
    <name type="synonym">Thysanopoda norvegica</name>
    <dbReference type="NCBI Taxonomy" id="48144"/>
    <lineage>
        <taxon>Eukaryota</taxon>
        <taxon>Metazoa</taxon>
        <taxon>Ecdysozoa</taxon>
        <taxon>Arthropoda</taxon>
        <taxon>Crustacea</taxon>
        <taxon>Multicrustacea</taxon>
        <taxon>Malacostraca</taxon>
        <taxon>Eumalacostraca</taxon>
        <taxon>Eucarida</taxon>
        <taxon>Euphausiacea</taxon>
        <taxon>Euphausiidae</taxon>
        <taxon>Meganyctiphanes</taxon>
    </lineage>
</organism>
<proteinExistence type="predicted"/>
<dbReference type="AlphaFoldDB" id="A0AAV2Q8D7"/>
<accession>A0AAV2Q8D7</accession>
<reference evidence="1 2" key="1">
    <citation type="submission" date="2024-05" db="EMBL/GenBank/DDBJ databases">
        <authorList>
            <person name="Wallberg A."/>
        </authorList>
    </citation>
    <scope>NUCLEOTIDE SEQUENCE [LARGE SCALE GENOMIC DNA]</scope>
</reference>
<name>A0AAV2Q8D7_MEGNR</name>
<evidence type="ECO:0000313" key="1">
    <source>
        <dbReference type="EMBL" id="CAL4072017.1"/>
    </source>
</evidence>
<dbReference type="Proteomes" id="UP001497623">
    <property type="component" value="Unassembled WGS sequence"/>
</dbReference>
<comment type="caution">
    <text evidence="1">The sequence shown here is derived from an EMBL/GenBank/DDBJ whole genome shotgun (WGS) entry which is preliminary data.</text>
</comment>
<sequence>MNEELQKRIEELSASLKPKDDDLINETWNINFWEYAHVNPVLIEWFYINMDTSRDRRTGWPMFVEMLGLERAHIEHCELYPGSVGPTQKAFQYLKGMEDKMDLKLGLVLEILKDLNRHDLLNPSFILWKEGIKNYKKLYSGFSQIEPKDIRKKYVSINNKHPEFISPQPIGLVKGHDIKLM</sequence>
<dbReference type="Gene3D" id="1.10.533.10">
    <property type="entry name" value="Death Domain, Fas"/>
    <property type="match status" value="1"/>
</dbReference>
<gene>
    <name evidence="1" type="ORF">MNOR_LOCUS8718</name>
</gene>